<dbReference type="InterPro" id="IPR011006">
    <property type="entry name" value="CheY-like_superfamily"/>
</dbReference>
<dbReference type="InterPro" id="IPR001789">
    <property type="entry name" value="Sig_transdc_resp-reg_receiver"/>
</dbReference>
<organism evidence="4 5">
    <name type="scientific">Pseudomonas hygromyciniae</name>
    <dbReference type="NCBI Taxonomy" id="2812000"/>
    <lineage>
        <taxon>Bacteria</taxon>
        <taxon>Pseudomonadati</taxon>
        <taxon>Pseudomonadota</taxon>
        <taxon>Gammaproteobacteria</taxon>
        <taxon>Pseudomonadales</taxon>
        <taxon>Pseudomonadaceae</taxon>
        <taxon>Pseudomonas</taxon>
    </lineage>
</organism>
<evidence type="ECO:0000313" key="5">
    <source>
        <dbReference type="Proteomes" id="UP000663249"/>
    </source>
</evidence>
<dbReference type="SUPFAM" id="SSF52172">
    <property type="entry name" value="CheY-like"/>
    <property type="match status" value="1"/>
</dbReference>
<feature type="modified residue" description="4-aspartylphosphate" evidence="2">
    <location>
        <position position="54"/>
    </location>
</feature>
<accession>A0ABX7JZJ8</accession>
<dbReference type="PANTHER" id="PTHR44591">
    <property type="entry name" value="STRESS RESPONSE REGULATOR PROTEIN 1"/>
    <property type="match status" value="1"/>
</dbReference>
<dbReference type="EMBL" id="CP070506">
    <property type="protein sequence ID" value="QSB39156.1"/>
    <property type="molecule type" value="Genomic_DNA"/>
</dbReference>
<reference evidence="4 5" key="1">
    <citation type="submission" date="2021-02" db="EMBL/GenBank/DDBJ databases">
        <title>Genomic and phenotypic characterization of Pseudomonas hygromyciniae, a novel bacterial species discovered from a commercially purchased antibiotic vial.</title>
        <authorList>
            <person name="Turner T.L."/>
            <person name="Mitra S.D."/>
            <person name="Kochan T.J."/>
            <person name="Pincus N.B."/>
            <person name="Lebrun-Corbin M."/>
            <person name="Cheung B."/>
            <person name="Gatesy S.W."/>
            <person name="Afzal T."/>
            <person name="Ozer E.A."/>
            <person name="Hauser A.R."/>
        </authorList>
    </citation>
    <scope>NUCLEOTIDE SEQUENCE [LARGE SCALE GENOMIC DNA]</scope>
    <source>
        <strain evidence="4 5">SDM007</strain>
    </source>
</reference>
<keyword evidence="1 2" id="KW-0597">Phosphoprotein</keyword>
<dbReference type="PANTHER" id="PTHR44591:SF3">
    <property type="entry name" value="RESPONSE REGULATORY DOMAIN-CONTAINING PROTEIN"/>
    <property type="match status" value="1"/>
</dbReference>
<evidence type="ECO:0000256" key="2">
    <source>
        <dbReference type="PROSITE-ProRule" id="PRU00169"/>
    </source>
</evidence>
<feature type="domain" description="Response regulatory" evidence="3">
    <location>
        <begin position="4"/>
        <end position="102"/>
    </location>
</feature>
<proteinExistence type="predicted"/>
<dbReference type="Gene3D" id="3.40.50.2300">
    <property type="match status" value="1"/>
</dbReference>
<dbReference type="Pfam" id="PF00072">
    <property type="entry name" value="Response_reg"/>
    <property type="match status" value="1"/>
</dbReference>
<sequence length="102" mass="11267">MNKRVLIVDDHPIICVAAKTVLEENGYEAVATCSDGFEALSLIQSLAPEYLLLDIGINSLDGLSLCNVLWRTRLDQDIGIHLTLGQYLCCSLHAGGRTRFYQ</sequence>
<dbReference type="PROSITE" id="PS50110">
    <property type="entry name" value="RESPONSE_REGULATORY"/>
    <property type="match status" value="1"/>
</dbReference>
<dbReference type="RefSeq" id="WP_205518928.1">
    <property type="nucleotide sequence ID" value="NZ_CP070506.1"/>
</dbReference>
<dbReference type="Proteomes" id="UP000663249">
    <property type="component" value="Chromosome"/>
</dbReference>
<evidence type="ECO:0000313" key="4">
    <source>
        <dbReference type="EMBL" id="QSB39156.1"/>
    </source>
</evidence>
<protein>
    <submittedName>
        <fullName evidence="4">Response regulator</fullName>
    </submittedName>
</protein>
<gene>
    <name evidence="4" type="ORF">JTY93_23510</name>
</gene>
<evidence type="ECO:0000256" key="1">
    <source>
        <dbReference type="ARBA" id="ARBA00022553"/>
    </source>
</evidence>
<evidence type="ECO:0000259" key="3">
    <source>
        <dbReference type="PROSITE" id="PS50110"/>
    </source>
</evidence>
<keyword evidence="5" id="KW-1185">Reference proteome</keyword>
<name>A0ABX7JZJ8_9PSED</name>
<dbReference type="InterPro" id="IPR050595">
    <property type="entry name" value="Bact_response_regulator"/>
</dbReference>